<organism evidence="1 2">
    <name type="scientific">Smittium culicis</name>
    <dbReference type="NCBI Taxonomy" id="133412"/>
    <lineage>
        <taxon>Eukaryota</taxon>
        <taxon>Fungi</taxon>
        <taxon>Fungi incertae sedis</taxon>
        <taxon>Zoopagomycota</taxon>
        <taxon>Kickxellomycotina</taxon>
        <taxon>Harpellomycetes</taxon>
        <taxon>Harpellales</taxon>
        <taxon>Legeriomycetaceae</taxon>
        <taxon>Smittium</taxon>
    </lineage>
</organism>
<name>A0A1R1Y213_9FUNG</name>
<evidence type="ECO:0000313" key="1">
    <source>
        <dbReference type="EMBL" id="OMJ20982.1"/>
    </source>
</evidence>
<sequence length="226" mass="25974">MKFERIKNIVVFGDDSVDFGRTFLENDGRNPNPNDYYYGRFTDGITWSEDFASRIGSHIISYGYGNATSSNTLFEGRLESEKKIAPDIKQQSSLFKNLEIVKSNVLIVGVPSLHCSPYFSKSFAINGAKYSESNAIVEKETELLNNEILKSVMFLKRDRDFISENIMLPNHVLIDNKDDLEAYNKNKLYGCKIPNIWFLDTREFVRENICLLMGLMAQIRPKLAWI</sequence>
<evidence type="ECO:0000313" key="2">
    <source>
        <dbReference type="Proteomes" id="UP000187283"/>
    </source>
</evidence>
<protein>
    <recommendedName>
        <fullName evidence="3">Thermolabile hemolysin</fullName>
    </recommendedName>
</protein>
<dbReference type="AlphaFoldDB" id="A0A1R1Y213"/>
<evidence type="ECO:0008006" key="3">
    <source>
        <dbReference type="Google" id="ProtNLM"/>
    </source>
</evidence>
<dbReference type="Gene3D" id="3.40.50.1110">
    <property type="entry name" value="SGNH hydrolase"/>
    <property type="match status" value="1"/>
</dbReference>
<reference evidence="1 2" key="1">
    <citation type="submission" date="2017-01" db="EMBL/GenBank/DDBJ databases">
        <authorList>
            <person name="Mah S.A."/>
            <person name="Swanson W.J."/>
            <person name="Moy G.W."/>
            <person name="Vacquier V.D."/>
        </authorList>
    </citation>
    <scope>NUCLEOTIDE SEQUENCE [LARGE SCALE GENOMIC DNA]</scope>
    <source>
        <strain evidence="1 2">GSMNP</strain>
    </source>
</reference>
<dbReference type="OrthoDB" id="1600564at2759"/>
<dbReference type="InterPro" id="IPR036514">
    <property type="entry name" value="SGNH_hydro_sf"/>
</dbReference>
<dbReference type="EMBL" id="LSSN01001113">
    <property type="protein sequence ID" value="OMJ20982.1"/>
    <property type="molecule type" value="Genomic_DNA"/>
</dbReference>
<accession>A0A1R1Y213</accession>
<keyword evidence="2" id="KW-1185">Reference proteome</keyword>
<proteinExistence type="predicted"/>
<gene>
    <name evidence="1" type="ORF">AYI70_g3753</name>
</gene>
<comment type="caution">
    <text evidence="1">The sequence shown here is derived from an EMBL/GenBank/DDBJ whole genome shotgun (WGS) entry which is preliminary data.</text>
</comment>
<dbReference type="Proteomes" id="UP000187283">
    <property type="component" value="Unassembled WGS sequence"/>
</dbReference>